<evidence type="ECO:0000313" key="2">
    <source>
        <dbReference type="Proteomes" id="UP000095131"/>
    </source>
</evidence>
<name>A0A1E3WKQ0_9VIBR</name>
<gene>
    <name evidence="1" type="ORF">VSF3289_00560</name>
</gene>
<dbReference type="OrthoDB" id="5604578at2"/>
<organism evidence="1 2">
    <name type="scientific">Vibrio scophthalmi</name>
    <dbReference type="NCBI Taxonomy" id="45658"/>
    <lineage>
        <taxon>Bacteria</taxon>
        <taxon>Pseudomonadati</taxon>
        <taxon>Pseudomonadota</taxon>
        <taxon>Gammaproteobacteria</taxon>
        <taxon>Vibrionales</taxon>
        <taxon>Vibrionaceae</taxon>
        <taxon>Vibrio</taxon>
    </lineage>
</organism>
<dbReference type="Pfam" id="PF11697">
    <property type="entry name" value="DUF3293"/>
    <property type="match status" value="1"/>
</dbReference>
<dbReference type="PATRIC" id="fig|45658.8.peg.548"/>
<dbReference type="InterPro" id="IPR021710">
    <property type="entry name" value="DUF3293"/>
</dbReference>
<dbReference type="AlphaFoldDB" id="A0A1E3WKQ0"/>
<dbReference type="EMBL" id="MDCJ01000002">
    <property type="protein sequence ID" value="ODS10305.1"/>
    <property type="molecule type" value="Genomic_DNA"/>
</dbReference>
<reference evidence="1 2" key="1">
    <citation type="submission" date="2016-08" db="EMBL/GenBank/DDBJ databases">
        <title>Genome sequencing of Vibrio scophthalmi strain FP3289, an isolated from Paralichthys olivaceus.</title>
        <authorList>
            <person name="Han H.-J."/>
        </authorList>
    </citation>
    <scope>NUCLEOTIDE SEQUENCE [LARGE SCALE GENOMIC DNA]</scope>
    <source>
        <strain evidence="1 2">FP3289</strain>
    </source>
</reference>
<comment type="caution">
    <text evidence="1">The sequence shown here is derived from an EMBL/GenBank/DDBJ whole genome shotgun (WGS) entry which is preliminary data.</text>
</comment>
<dbReference type="Proteomes" id="UP000095131">
    <property type="component" value="Unassembled WGS sequence"/>
</dbReference>
<evidence type="ECO:0000313" key="1">
    <source>
        <dbReference type="EMBL" id="ODS10305.1"/>
    </source>
</evidence>
<protein>
    <recommendedName>
        <fullName evidence="3">DUF3293 domain-containing protein</fullName>
    </recommendedName>
</protein>
<evidence type="ECO:0008006" key="3">
    <source>
        <dbReference type="Google" id="ProtNLM"/>
    </source>
</evidence>
<dbReference type="RefSeq" id="WP_069446028.1">
    <property type="nucleotide sequence ID" value="NZ_MDCJ01000002.1"/>
</dbReference>
<proteinExistence type="predicted"/>
<sequence length="132" mass="15395">MIGAIMDAHLWKIYCDPYFKFDKIIELNDFVVITASNPKSVKLSDSENSIRNKHLSDNLQQFHPMRLLVGNHDFSWFEESFAAQISLSIAVELAHKYQQNAIYFVQDGQLFLLSCRSDKTQIDLGEWCHRLR</sequence>
<accession>A0A1E3WKQ0</accession>